<comment type="caution">
    <text evidence="4">The sequence shown here is derived from an EMBL/GenBank/DDBJ whole genome shotgun (WGS) entry which is preliminary data.</text>
</comment>
<evidence type="ECO:0000313" key="4">
    <source>
        <dbReference type="EMBL" id="MDN3610276.1"/>
    </source>
</evidence>
<dbReference type="CDD" id="cd06225">
    <property type="entry name" value="HAMP"/>
    <property type="match status" value="1"/>
</dbReference>
<name>A0ABT8BTG0_9VIBR</name>
<dbReference type="Gene3D" id="6.10.340.10">
    <property type="match status" value="1"/>
</dbReference>
<organism evidence="4 5">
    <name type="scientific">Vibrio ostreicida</name>
    <dbReference type="NCBI Taxonomy" id="526588"/>
    <lineage>
        <taxon>Bacteria</taxon>
        <taxon>Pseudomonadati</taxon>
        <taxon>Pseudomonadota</taxon>
        <taxon>Gammaproteobacteria</taxon>
        <taxon>Vibrionales</taxon>
        <taxon>Vibrionaceae</taxon>
        <taxon>Vibrio</taxon>
    </lineage>
</organism>
<keyword evidence="1" id="KW-1133">Transmembrane helix</keyword>
<dbReference type="RefSeq" id="WP_170882009.1">
    <property type="nucleotide sequence ID" value="NZ_JABEYA020000001.1"/>
</dbReference>
<evidence type="ECO:0000256" key="1">
    <source>
        <dbReference type="SAM" id="Phobius"/>
    </source>
</evidence>
<dbReference type="InterPro" id="IPR029150">
    <property type="entry name" value="dCache_3"/>
</dbReference>
<evidence type="ECO:0000259" key="2">
    <source>
        <dbReference type="PROSITE" id="PS50883"/>
    </source>
</evidence>
<dbReference type="Gene3D" id="3.20.20.450">
    <property type="entry name" value="EAL domain"/>
    <property type="match status" value="1"/>
</dbReference>
<dbReference type="Pfam" id="PF14827">
    <property type="entry name" value="dCache_3"/>
    <property type="match status" value="1"/>
</dbReference>
<dbReference type="SUPFAM" id="SSF141868">
    <property type="entry name" value="EAL domain-like"/>
    <property type="match status" value="1"/>
</dbReference>
<dbReference type="Gene3D" id="3.30.70.270">
    <property type="match status" value="1"/>
</dbReference>
<dbReference type="PROSITE" id="PS50885">
    <property type="entry name" value="HAMP"/>
    <property type="match status" value="1"/>
</dbReference>
<dbReference type="SUPFAM" id="SSF55073">
    <property type="entry name" value="Nucleotide cyclase"/>
    <property type="match status" value="1"/>
</dbReference>
<keyword evidence="5" id="KW-1185">Reference proteome</keyword>
<keyword evidence="1" id="KW-0812">Transmembrane</keyword>
<evidence type="ECO:0000313" key="5">
    <source>
        <dbReference type="Proteomes" id="UP001238540"/>
    </source>
</evidence>
<dbReference type="Proteomes" id="UP001238540">
    <property type="component" value="Unassembled WGS sequence"/>
</dbReference>
<feature type="transmembrane region" description="Helical" evidence="1">
    <location>
        <begin position="265"/>
        <end position="286"/>
    </location>
</feature>
<proteinExistence type="predicted"/>
<dbReference type="InterPro" id="IPR035919">
    <property type="entry name" value="EAL_sf"/>
</dbReference>
<evidence type="ECO:0000259" key="3">
    <source>
        <dbReference type="PROSITE" id="PS50885"/>
    </source>
</evidence>
<dbReference type="InterPro" id="IPR000160">
    <property type="entry name" value="GGDEF_dom"/>
</dbReference>
<feature type="domain" description="EAL" evidence="2">
    <location>
        <begin position="512"/>
        <end position="765"/>
    </location>
</feature>
<feature type="transmembrane region" description="Helical" evidence="1">
    <location>
        <begin position="12"/>
        <end position="31"/>
    </location>
</feature>
<dbReference type="InterPro" id="IPR050706">
    <property type="entry name" value="Cyclic-di-GMP_PDE-like"/>
</dbReference>
<dbReference type="InterPro" id="IPR043128">
    <property type="entry name" value="Rev_trsase/Diguanyl_cyclase"/>
</dbReference>
<gene>
    <name evidence="4" type="ORF">QWZ16_11240</name>
</gene>
<dbReference type="EMBL" id="JAUFQC010000001">
    <property type="protein sequence ID" value="MDN3610276.1"/>
    <property type="molecule type" value="Genomic_DNA"/>
</dbReference>
<keyword evidence="1" id="KW-0472">Membrane</keyword>
<dbReference type="PANTHER" id="PTHR33121">
    <property type="entry name" value="CYCLIC DI-GMP PHOSPHODIESTERASE PDEF"/>
    <property type="match status" value="1"/>
</dbReference>
<reference evidence="5" key="1">
    <citation type="journal article" date="2019" name="Int. J. Syst. Evol. Microbiol.">
        <title>The Global Catalogue of Microorganisms (GCM) 10K type strain sequencing project: providing services to taxonomists for standard genome sequencing and annotation.</title>
        <authorList>
            <consortium name="The Broad Institute Genomics Platform"/>
            <consortium name="The Broad Institute Genome Sequencing Center for Infectious Disease"/>
            <person name="Wu L."/>
            <person name="Ma J."/>
        </authorList>
    </citation>
    <scope>NUCLEOTIDE SEQUENCE [LARGE SCALE GENOMIC DNA]</scope>
    <source>
        <strain evidence="5">CECT 7398</strain>
    </source>
</reference>
<dbReference type="SMART" id="SM00267">
    <property type="entry name" value="GGDEF"/>
    <property type="match status" value="1"/>
</dbReference>
<dbReference type="PROSITE" id="PS50883">
    <property type="entry name" value="EAL"/>
    <property type="match status" value="1"/>
</dbReference>
<sequence length="783" mass="88698">MNRVKSIQTQILLSFLAVLIAVQSILFYSFFQSNAEERQELAQIQINTARVVFENQFNQQTQRLTVFAQTVAKDFGLKQALREDTRSFLVALNNHRQRIAADLAIAVNKNGEFIGKLVFDKHTNRTIANTEVTTFTLDTSRLPDPDRPILYEFMGEVFQLVLVPVQSGAESVAWIGFGFAIDEALADRLALLTGMNVDIGHFKENRWRILASSLDPEQRLTEGAPSDSANLITTEVEFGFKQNKKLIASLYLSRDDLFAALQKRWIHVILIVVITFGFSVLAAFLLSKSIAKPLQTLVKKAQQIARGEDSGELIVNRRDELGVLALEFNLMNQAVRERQDQLNYLAFHSDLTRMPNKKKLVEDISSLIRQHCQGFLLIRFRLLEFEELNYSLGLDTGEELQVATASRLLALEQQAQFYQFDSSEFALLTQCHPEETDEETINVVLRALAGTFELQRLSVTVHTASGYCRYPKHGETARQLLHNAGIALQQAMKWRLSNVEFAANMAESAINRVRLTHELTEAIEQDQLVLHFQPKLNLANNKVDRVEALVRWNHPQLGMVPPDEFIDIAETTGQIDALTDWVIDHSLHHLHQWKMLGYDLGVAINISAVNLKQSNFATKVRAFLTHYQCQDRDVTLELTESALAEDPDNALMILRQLSEQGLSISIDDYGTGYSSLSQLKQLPANELKIDKSFVLNVANDRQDQIIARSTIQLAQHFGLKTVAEGVENQASLDWLKQRKCDYAQGFYISRPLSAQALMDWLQQLNQQIWTDDKTNENAIQQSG</sequence>
<dbReference type="Pfam" id="PF00672">
    <property type="entry name" value="HAMP"/>
    <property type="match status" value="1"/>
</dbReference>
<dbReference type="SMART" id="SM00304">
    <property type="entry name" value="HAMP"/>
    <property type="match status" value="1"/>
</dbReference>
<dbReference type="Pfam" id="PF00563">
    <property type="entry name" value="EAL"/>
    <property type="match status" value="1"/>
</dbReference>
<protein>
    <submittedName>
        <fullName evidence="4">EAL domain-containing protein</fullName>
    </submittedName>
</protein>
<dbReference type="InterPro" id="IPR003660">
    <property type="entry name" value="HAMP_dom"/>
</dbReference>
<dbReference type="PANTHER" id="PTHR33121:SF70">
    <property type="entry name" value="SIGNALING PROTEIN YKOW"/>
    <property type="match status" value="1"/>
</dbReference>
<feature type="domain" description="HAMP" evidence="3">
    <location>
        <begin position="288"/>
        <end position="340"/>
    </location>
</feature>
<dbReference type="InterPro" id="IPR001633">
    <property type="entry name" value="EAL_dom"/>
</dbReference>
<dbReference type="CDD" id="cd01948">
    <property type="entry name" value="EAL"/>
    <property type="match status" value="1"/>
</dbReference>
<accession>A0ABT8BTG0</accession>
<dbReference type="Pfam" id="PF00990">
    <property type="entry name" value="GGDEF"/>
    <property type="match status" value="1"/>
</dbReference>
<dbReference type="SMART" id="SM00052">
    <property type="entry name" value="EAL"/>
    <property type="match status" value="1"/>
</dbReference>
<dbReference type="SUPFAM" id="SSF158472">
    <property type="entry name" value="HAMP domain-like"/>
    <property type="match status" value="1"/>
</dbReference>
<dbReference type="InterPro" id="IPR029787">
    <property type="entry name" value="Nucleotide_cyclase"/>
</dbReference>